<dbReference type="AlphaFoldDB" id="W4EK48"/>
<sequence length="146" mass="17006">MDYYDFVLFPIEKDPEEVLNETLEVLHSGVLEGSMNYFKIADELVDYYGEHLLARVPAASYPSDTLEADTHYFCAGVNIFVKESVPLLNDTLEKWRQSIEKEEEPIRFDKWGEINDKQEILFNLQKGLECIEKLKTGKYLLFFIGL</sequence>
<dbReference type="RefSeq" id="WP_143690968.1">
    <property type="nucleotide sequence ID" value="NZ_ASQA01000042.1"/>
</dbReference>
<evidence type="ECO:0000313" key="1">
    <source>
        <dbReference type="EMBL" id="ETT80930.1"/>
    </source>
</evidence>
<dbReference type="EMBL" id="ASQA01000042">
    <property type="protein sequence ID" value="ETT80930.1"/>
    <property type="molecule type" value="Genomic_DNA"/>
</dbReference>
<name>W4EK48_9BACL</name>
<accession>W4EK48</accession>
<comment type="caution">
    <text evidence="1">The sequence shown here is derived from an EMBL/GenBank/DDBJ whole genome shotgun (WGS) entry which is preliminary data.</text>
</comment>
<dbReference type="Proteomes" id="UP000019062">
    <property type="component" value="Unassembled WGS sequence"/>
</dbReference>
<evidence type="ECO:0000313" key="2">
    <source>
        <dbReference type="Proteomes" id="UP000019062"/>
    </source>
</evidence>
<organism evidence="1 2">
    <name type="scientific">Viridibacillus arenosi FSL R5-213</name>
    <dbReference type="NCBI Taxonomy" id="1227360"/>
    <lineage>
        <taxon>Bacteria</taxon>
        <taxon>Bacillati</taxon>
        <taxon>Bacillota</taxon>
        <taxon>Bacilli</taxon>
        <taxon>Bacillales</taxon>
        <taxon>Caryophanaceae</taxon>
        <taxon>Viridibacillus</taxon>
    </lineage>
</organism>
<proteinExistence type="predicted"/>
<reference evidence="1 2" key="1">
    <citation type="journal article" date="2014" name="BMC Genomics">
        <title>Genomic comparison of sporeforming bacilli isolated from milk.</title>
        <authorList>
            <person name="Moreno Switt A.I."/>
            <person name="Andrus A.D."/>
            <person name="Ranieri M.L."/>
            <person name="Orsi R.H."/>
            <person name="Ivy R."/>
            <person name="den Bakker H.C."/>
            <person name="Martin N.H."/>
            <person name="Wiedmann M."/>
            <person name="Boor K.J."/>
        </authorList>
    </citation>
    <scope>NUCLEOTIDE SEQUENCE [LARGE SCALE GENOMIC DNA]</scope>
    <source>
        <strain evidence="1 2">FSL R5-213</strain>
    </source>
</reference>
<protein>
    <submittedName>
        <fullName evidence="1">Uncharacterized protein</fullName>
    </submittedName>
</protein>
<keyword evidence="2" id="KW-1185">Reference proteome</keyword>
<gene>
    <name evidence="1" type="ORF">C176_19484</name>
</gene>